<accession>A0A1I6SUY4</accession>
<keyword evidence="2" id="KW-1185">Reference proteome</keyword>
<organism evidence="1 2">
    <name type="scientific">Brevundimonas viscosa</name>
    <dbReference type="NCBI Taxonomy" id="871741"/>
    <lineage>
        <taxon>Bacteria</taxon>
        <taxon>Pseudomonadati</taxon>
        <taxon>Pseudomonadota</taxon>
        <taxon>Alphaproteobacteria</taxon>
        <taxon>Caulobacterales</taxon>
        <taxon>Caulobacteraceae</taxon>
        <taxon>Brevundimonas</taxon>
    </lineage>
</organism>
<protein>
    <submittedName>
        <fullName evidence="1">Uncharacterized protein</fullName>
    </submittedName>
</protein>
<proteinExistence type="predicted"/>
<dbReference type="RefSeq" id="WP_092311780.1">
    <property type="nucleotide sequence ID" value="NZ_FOZV01000006.1"/>
</dbReference>
<gene>
    <name evidence="1" type="ORF">SAMN05192570_2701</name>
</gene>
<sequence>MAIAAVVVAGLIIVTVAGERSMVVIHNRSGGTLTLAVETTNPGQFSWQGDLPAGGRVVRTARFSDNSFVVVCRDESGVHRTRGGYVTNGLPQAVQISADGCAAVTIEVRF</sequence>
<dbReference type="AlphaFoldDB" id="A0A1I6SUY4"/>
<dbReference type="Proteomes" id="UP000198788">
    <property type="component" value="Unassembled WGS sequence"/>
</dbReference>
<reference evidence="2" key="1">
    <citation type="submission" date="2016-10" db="EMBL/GenBank/DDBJ databases">
        <authorList>
            <person name="Varghese N."/>
            <person name="Submissions S."/>
        </authorList>
    </citation>
    <scope>NUCLEOTIDE SEQUENCE [LARGE SCALE GENOMIC DNA]</scope>
    <source>
        <strain evidence="2">CGMCC 1.10683</strain>
    </source>
</reference>
<name>A0A1I6SUY4_9CAUL</name>
<dbReference type="EMBL" id="FOZV01000006">
    <property type="protein sequence ID" value="SFS80739.1"/>
    <property type="molecule type" value="Genomic_DNA"/>
</dbReference>
<evidence type="ECO:0000313" key="1">
    <source>
        <dbReference type="EMBL" id="SFS80739.1"/>
    </source>
</evidence>
<dbReference type="STRING" id="871741.SAMN05192570_2701"/>
<dbReference type="OrthoDB" id="7206735at2"/>
<evidence type="ECO:0000313" key="2">
    <source>
        <dbReference type="Proteomes" id="UP000198788"/>
    </source>
</evidence>